<dbReference type="EMBL" id="VSRR010013492">
    <property type="protein sequence ID" value="MPC55852.1"/>
    <property type="molecule type" value="Genomic_DNA"/>
</dbReference>
<organism evidence="1 2">
    <name type="scientific">Portunus trituberculatus</name>
    <name type="common">Swimming crab</name>
    <name type="synonym">Neptunus trituberculatus</name>
    <dbReference type="NCBI Taxonomy" id="210409"/>
    <lineage>
        <taxon>Eukaryota</taxon>
        <taxon>Metazoa</taxon>
        <taxon>Ecdysozoa</taxon>
        <taxon>Arthropoda</taxon>
        <taxon>Crustacea</taxon>
        <taxon>Multicrustacea</taxon>
        <taxon>Malacostraca</taxon>
        <taxon>Eumalacostraca</taxon>
        <taxon>Eucarida</taxon>
        <taxon>Decapoda</taxon>
        <taxon>Pleocyemata</taxon>
        <taxon>Brachyura</taxon>
        <taxon>Eubrachyura</taxon>
        <taxon>Portunoidea</taxon>
        <taxon>Portunidae</taxon>
        <taxon>Portuninae</taxon>
        <taxon>Portunus</taxon>
    </lineage>
</organism>
<name>A0A5B7GAE9_PORTR</name>
<sequence>MATVFTILILPHEFLKLYKSLNSNQNEYGHASWYLRG</sequence>
<evidence type="ECO:0000313" key="1">
    <source>
        <dbReference type="EMBL" id="MPC55852.1"/>
    </source>
</evidence>
<proteinExistence type="predicted"/>
<accession>A0A5B7GAE9</accession>
<comment type="caution">
    <text evidence="1">The sequence shown here is derived from an EMBL/GenBank/DDBJ whole genome shotgun (WGS) entry which is preliminary data.</text>
</comment>
<evidence type="ECO:0000313" key="2">
    <source>
        <dbReference type="Proteomes" id="UP000324222"/>
    </source>
</evidence>
<keyword evidence="2" id="KW-1185">Reference proteome</keyword>
<dbReference type="AlphaFoldDB" id="A0A5B7GAE9"/>
<protein>
    <submittedName>
        <fullName evidence="1">Uncharacterized protein</fullName>
    </submittedName>
</protein>
<dbReference type="Proteomes" id="UP000324222">
    <property type="component" value="Unassembled WGS sequence"/>
</dbReference>
<gene>
    <name evidence="1" type="ORF">E2C01_049797</name>
</gene>
<reference evidence="1 2" key="1">
    <citation type="submission" date="2019-05" db="EMBL/GenBank/DDBJ databases">
        <title>Another draft genome of Portunus trituberculatus and its Hox gene families provides insights of decapod evolution.</title>
        <authorList>
            <person name="Jeong J.-H."/>
            <person name="Song I."/>
            <person name="Kim S."/>
            <person name="Choi T."/>
            <person name="Kim D."/>
            <person name="Ryu S."/>
            <person name="Kim W."/>
        </authorList>
    </citation>
    <scope>NUCLEOTIDE SEQUENCE [LARGE SCALE GENOMIC DNA]</scope>
    <source>
        <tissue evidence="1">Muscle</tissue>
    </source>
</reference>